<reference evidence="2 3" key="1">
    <citation type="journal article" date="2012" name="BMC Genomics">
        <title>Comparative genomic analysis of the genus Staphylococcus including Staphylococcus aureus and its newly described sister species Staphylococcus simiae.</title>
        <authorList>
            <person name="Suzuki H."/>
            <person name="Lefebure T."/>
            <person name="Pavinski Bitar P."/>
            <person name="Stanhope M.J."/>
        </authorList>
    </citation>
    <scope>NUCLEOTIDE SEQUENCE [LARGE SCALE GENOMIC DNA]</scope>
    <source>
        <strain evidence="2 3">CCM 7213</strain>
    </source>
</reference>
<dbReference type="EMBL" id="AEUN01000486">
    <property type="protein sequence ID" value="EHJ07285.1"/>
    <property type="molecule type" value="Genomic_DNA"/>
</dbReference>
<name>G5JKH6_9STAP</name>
<protein>
    <recommendedName>
        <fullName evidence="1">DUF2268 domain-containing protein</fullName>
    </recommendedName>
</protein>
<comment type="caution">
    <text evidence="2">The sequence shown here is derived from an EMBL/GenBank/DDBJ whole genome shotgun (WGS) entry which is preliminary data.</text>
</comment>
<dbReference type="AlphaFoldDB" id="G5JKH6"/>
<proteinExistence type="predicted"/>
<accession>G5JKH6</accession>
<evidence type="ECO:0000313" key="2">
    <source>
        <dbReference type="EMBL" id="EHJ07285.1"/>
    </source>
</evidence>
<evidence type="ECO:0000259" key="1">
    <source>
        <dbReference type="Pfam" id="PF10026"/>
    </source>
</evidence>
<dbReference type="InterPro" id="IPR018728">
    <property type="entry name" value="DUF2268"/>
</dbReference>
<dbReference type="PATRIC" id="fig|911238.3.peg.1746"/>
<gene>
    <name evidence="2" type="ORF">SS7213T_09984</name>
</gene>
<feature type="domain" description="DUF2268" evidence="1">
    <location>
        <begin position="108"/>
        <end position="292"/>
    </location>
</feature>
<evidence type="ECO:0000313" key="3">
    <source>
        <dbReference type="Proteomes" id="UP000005413"/>
    </source>
</evidence>
<dbReference type="Pfam" id="PF10026">
    <property type="entry name" value="DUF2268"/>
    <property type="match status" value="1"/>
</dbReference>
<organism evidence="2 3">
    <name type="scientific">Staphylococcus simiae CCM 7213 = CCUG 51256</name>
    <dbReference type="NCBI Taxonomy" id="911238"/>
    <lineage>
        <taxon>Bacteria</taxon>
        <taxon>Bacillati</taxon>
        <taxon>Bacillota</taxon>
        <taxon>Bacilli</taxon>
        <taxon>Bacillales</taxon>
        <taxon>Staphylococcaceae</taxon>
        <taxon>Staphylococcus</taxon>
    </lineage>
</organism>
<dbReference type="Proteomes" id="UP000005413">
    <property type="component" value="Unassembled WGS sequence"/>
</dbReference>
<dbReference type="RefSeq" id="WP_002464687.1">
    <property type="nucleotide sequence ID" value="NZ_AEUN01000486.1"/>
</dbReference>
<sequence>MYQLNIYKTDQIYNHLLSLPVEERNNYFINNLINPFEGKFNAQHIPLKAQSNNFVDALFMLNQIQLSPEKLSNSDLQHIKHLNDDFWLDCDKYFDHALKAFADKHIFSKIKHYHFTALLGDKTKPAMYLNNNYLGDGGIPGYIIIYLIPNIYTLSKLKGVITHEVNHNVRYQYIDWDGGSLKELVVAEGLAENFVEHLYGKNALGPWVTAINWQDNKQSIKNIINTHLDITDLVSAMPYLYGDDITTAQGGQAVGLPHAAGYTYGYYLIKYFLAKTNIPIEEATILPAETILNEVTEFWNITTH</sequence>
<keyword evidence="3" id="KW-1185">Reference proteome</keyword>
<dbReference type="OrthoDB" id="148961at2"/>